<evidence type="ECO:0000313" key="2">
    <source>
        <dbReference type="EMBL" id="KAF7511394.1"/>
    </source>
</evidence>
<evidence type="ECO:0000313" key="3">
    <source>
        <dbReference type="Proteomes" id="UP000606974"/>
    </source>
</evidence>
<keyword evidence="3" id="KW-1185">Reference proteome</keyword>
<evidence type="ECO:0000256" key="1">
    <source>
        <dbReference type="SAM" id="Phobius"/>
    </source>
</evidence>
<dbReference type="EMBL" id="JAACFV010000020">
    <property type="protein sequence ID" value="KAF7511394.1"/>
    <property type="molecule type" value="Genomic_DNA"/>
</dbReference>
<organism evidence="2 3">
    <name type="scientific">Endocarpon pusillum</name>
    <dbReference type="NCBI Taxonomy" id="364733"/>
    <lineage>
        <taxon>Eukaryota</taxon>
        <taxon>Fungi</taxon>
        <taxon>Dikarya</taxon>
        <taxon>Ascomycota</taxon>
        <taxon>Pezizomycotina</taxon>
        <taxon>Eurotiomycetes</taxon>
        <taxon>Chaetothyriomycetidae</taxon>
        <taxon>Verrucariales</taxon>
        <taxon>Verrucariaceae</taxon>
        <taxon>Endocarpon</taxon>
    </lineage>
</organism>
<feature type="transmembrane region" description="Helical" evidence="1">
    <location>
        <begin position="20"/>
        <end position="41"/>
    </location>
</feature>
<dbReference type="AlphaFoldDB" id="A0A8H7ANG6"/>
<accession>A0A8H7ANG6</accession>
<gene>
    <name evidence="2" type="ORF">GJ744_004583</name>
</gene>
<proteinExistence type="predicted"/>
<protein>
    <submittedName>
        <fullName evidence="2">Uncharacterized protein</fullName>
    </submittedName>
</protein>
<comment type="caution">
    <text evidence="2">The sequence shown here is derived from an EMBL/GenBank/DDBJ whole genome shotgun (WGS) entry which is preliminary data.</text>
</comment>
<dbReference type="Proteomes" id="UP000606974">
    <property type="component" value="Unassembled WGS sequence"/>
</dbReference>
<keyword evidence="1" id="KW-0472">Membrane</keyword>
<sequence length="82" mass="9107">MNYQTNTVLGVFCSKQDSLIYSQALSYLSFFVANGAHVFTLQLRPSFKQLPWLIDSSMPKAVPIDVPSDKGSYVVVYLLTGV</sequence>
<keyword evidence="1" id="KW-1133">Transmembrane helix</keyword>
<reference evidence="2" key="1">
    <citation type="submission" date="2020-02" db="EMBL/GenBank/DDBJ databases">
        <authorList>
            <person name="Palmer J.M."/>
        </authorList>
    </citation>
    <scope>NUCLEOTIDE SEQUENCE</scope>
    <source>
        <strain evidence="2">EPUS1.4</strain>
        <tissue evidence="2">Thallus</tissue>
    </source>
</reference>
<keyword evidence="1" id="KW-0812">Transmembrane</keyword>
<name>A0A8H7ANG6_9EURO</name>